<dbReference type="InterPro" id="IPR043472">
    <property type="entry name" value="Macro_dom-like"/>
</dbReference>
<dbReference type="RefSeq" id="WP_204117934.1">
    <property type="nucleotide sequence ID" value="NZ_BOLV01000001.1"/>
</dbReference>
<dbReference type="NCBIfam" id="TIGR02452">
    <property type="entry name" value="TIGR02452 family protein"/>
    <property type="match status" value="1"/>
</dbReference>
<reference evidence="3" key="1">
    <citation type="journal article" date="2019" name="Int. J. Syst. Evol. Microbiol.">
        <title>The Global Catalogue of Microorganisms (GCM) 10K type strain sequencing project: providing services to taxonomists for standard genome sequencing and annotation.</title>
        <authorList>
            <consortium name="The Broad Institute Genomics Platform"/>
            <consortium name="The Broad Institute Genome Sequencing Center for Infectious Disease"/>
            <person name="Wu L."/>
            <person name="Ma J."/>
        </authorList>
    </citation>
    <scope>NUCLEOTIDE SEQUENCE [LARGE SCALE GENOMIC DNA]</scope>
    <source>
        <strain evidence="3">CCM 9110</strain>
    </source>
</reference>
<organism evidence="2 3">
    <name type="scientific">Lacticaseibacillus suilingensis</name>
    <dbReference type="NCBI Taxonomy" id="2799577"/>
    <lineage>
        <taxon>Bacteria</taxon>
        <taxon>Bacillati</taxon>
        <taxon>Bacillota</taxon>
        <taxon>Bacilli</taxon>
        <taxon>Lactobacillales</taxon>
        <taxon>Lactobacillaceae</taxon>
        <taxon>Lacticaseibacillus</taxon>
    </lineage>
</organism>
<sequence>MNQVQMVKAVLAAYATDSDRPHSQLIATRLPATPPLGVQPVRWRLVNEDVVQTMREATGHIGVMNFASPTNPGGGVEYGAKAQEESIAKCTYLLPQLRLFEATYYAPNRADDHHGLFSASLIYSAHVRQVFGESGQRLTDHFVDVVTVAAPNRSAFPRLTTEQTGPDLQLKISQTLRAFKANGARVIILGAFGTGVFANPAAQVAAIFRQALTQPEFAGVFDDVIFSIYDQAGRTFAAFQAILGA</sequence>
<dbReference type="Pfam" id="PF10021">
    <property type="entry name" value="PARG_cat_microb"/>
    <property type="match status" value="1"/>
</dbReference>
<protein>
    <submittedName>
        <fullName evidence="2">TIGR02452 family protein</fullName>
    </submittedName>
</protein>
<comment type="caution">
    <text evidence="2">The sequence shown here is derived from an EMBL/GenBank/DDBJ whole genome shotgun (WGS) entry which is preliminary data.</text>
</comment>
<evidence type="ECO:0000259" key="1">
    <source>
        <dbReference type="Pfam" id="PF10021"/>
    </source>
</evidence>
<dbReference type="PANTHER" id="PTHR35596:SF1">
    <property type="entry name" value="MICROBIAL-TYPE PARG CATALYTIC DOMAIN-CONTAINING PROTEIN"/>
    <property type="match status" value="1"/>
</dbReference>
<dbReference type="InterPro" id="IPR019261">
    <property type="entry name" value="PARG_cat_microbial"/>
</dbReference>
<dbReference type="EMBL" id="JBHTOA010000016">
    <property type="protein sequence ID" value="MFD1398196.1"/>
    <property type="molecule type" value="Genomic_DNA"/>
</dbReference>
<proteinExistence type="predicted"/>
<evidence type="ECO:0000313" key="2">
    <source>
        <dbReference type="EMBL" id="MFD1398196.1"/>
    </source>
</evidence>
<dbReference type="SUPFAM" id="SSF52949">
    <property type="entry name" value="Macro domain-like"/>
    <property type="match status" value="1"/>
</dbReference>
<feature type="domain" description="Microbial-type PARG catalytic" evidence="1">
    <location>
        <begin position="44"/>
        <end position="128"/>
    </location>
</feature>
<dbReference type="Proteomes" id="UP001597199">
    <property type="component" value="Unassembled WGS sequence"/>
</dbReference>
<name>A0ABW4BCH0_9LACO</name>
<evidence type="ECO:0000313" key="3">
    <source>
        <dbReference type="Proteomes" id="UP001597199"/>
    </source>
</evidence>
<accession>A0ABW4BCH0</accession>
<dbReference type="InterPro" id="IPR012664">
    <property type="entry name" value="CHP02452"/>
</dbReference>
<gene>
    <name evidence="2" type="ORF">ACFQ41_02610</name>
</gene>
<dbReference type="PANTHER" id="PTHR35596">
    <property type="entry name" value="DUF2263 DOMAIN-CONTAINING PROTEIN"/>
    <property type="match status" value="1"/>
</dbReference>
<dbReference type="Gene3D" id="3.40.220.10">
    <property type="entry name" value="Leucine Aminopeptidase, subunit E, domain 1"/>
    <property type="match status" value="1"/>
</dbReference>
<keyword evidence="3" id="KW-1185">Reference proteome</keyword>